<organism evidence="2 3">
    <name type="scientific">Brassica cretica</name>
    <name type="common">Mustard</name>
    <dbReference type="NCBI Taxonomy" id="69181"/>
    <lineage>
        <taxon>Eukaryota</taxon>
        <taxon>Viridiplantae</taxon>
        <taxon>Streptophyta</taxon>
        <taxon>Embryophyta</taxon>
        <taxon>Tracheophyta</taxon>
        <taxon>Spermatophyta</taxon>
        <taxon>Magnoliopsida</taxon>
        <taxon>eudicotyledons</taxon>
        <taxon>Gunneridae</taxon>
        <taxon>Pentapetalae</taxon>
        <taxon>rosids</taxon>
        <taxon>malvids</taxon>
        <taxon>Brassicales</taxon>
        <taxon>Brassicaceae</taxon>
        <taxon>Brassiceae</taxon>
        <taxon>Brassica</taxon>
    </lineage>
</organism>
<protein>
    <submittedName>
        <fullName evidence="2">Uncharacterized protein</fullName>
    </submittedName>
</protein>
<name>A0A8S9NQY8_BRACR</name>
<feature type="compositionally biased region" description="Acidic residues" evidence="1">
    <location>
        <begin position="143"/>
        <end position="156"/>
    </location>
</feature>
<dbReference type="AlphaFoldDB" id="A0A8S9NQY8"/>
<evidence type="ECO:0000313" key="3">
    <source>
        <dbReference type="Proteomes" id="UP000712600"/>
    </source>
</evidence>
<evidence type="ECO:0000313" key="2">
    <source>
        <dbReference type="EMBL" id="KAF3504591.1"/>
    </source>
</evidence>
<reference evidence="2" key="1">
    <citation type="submission" date="2019-12" db="EMBL/GenBank/DDBJ databases">
        <title>Genome sequencing and annotation of Brassica cretica.</title>
        <authorList>
            <person name="Studholme D.J."/>
            <person name="Sarris P."/>
        </authorList>
    </citation>
    <scope>NUCLEOTIDE SEQUENCE</scope>
    <source>
        <strain evidence="2">PFS-109/04</strain>
        <tissue evidence="2">Leaf</tissue>
    </source>
</reference>
<feature type="region of interest" description="Disordered" evidence="1">
    <location>
        <begin position="29"/>
        <end position="55"/>
    </location>
</feature>
<sequence>MEIVGVNFGSHNLALEGEGYGSQLRNAQSDMTTDDLNNGQTRNNGDDVNTPAGNVSAVNADANTAAFEEYKKMISTFEKKSEEQEKLIGSLAKQVETLTARTRAVLPRGTTKLRGKRLDFANTENLPPLEEVAEEDEVERVDLDPNDQFDNSEDDADVHPIRTRSCTAQEDPLFDKPMTEEKENIFGAEHEKLAEEQARVTRSKR</sequence>
<comment type="caution">
    <text evidence="2">The sequence shown here is derived from an EMBL/GenBank/DDBJ whole genome shotgun (WGS) entry which is preliminary data.</text>
</comment>
<gene>
    <name evidence="2" type="ORF">F2Q69_00043494</name>
</gene>
<proteinExistence type="predicted"/>
<dbReference type="EMBL" id="QGKX02001621">
    <property type="protein sequence ID" value="KAF3504591.1"/>
    <property type="molecule type" value="Genomic_DNA"/>
</dbReference>
<evidence type="ECO:0000256" key="1">
    <source>
        <dbReference type="SAM" id="MobiDB-lite"/>
    </source>
</evidence>
<dbReference type="Proteomes" id="UP000712600">
    <property type="component" value="Unassembled WGS sequence"/>
</dbReference>
<accession>A0A8S9NQY8</accession>
<feature type="region of interest" description="Disordered" evidence="1">
    <location>
        <begin position="143"/>
        <end position="177"/>
    </location>
</feature>